<dbReference type="OrthoDB" id="1859733at2759"/>
<dbReference type="GO" id="GO:0000494">
    <property type="term" value="P:box C/D sno(s)RNA 3'-end processing"/>
    <property type="evidence" value="ECO:0007669"/>
    <property type="project" value="TreeGrafter"/>
</dbReference>
<dbReference type="InterPro" id="IPR020813">
    <property type="entry name" value="Fibrillarin_CS"/>
</dbReference>
<evidence type="ECO:0000256" key="15">
    <source>
        <dbReference type="SAM" id="MobiDB-lite"/>
    </source>
</evidence>
<dbReference type="GeneID" id="26261728"/>
<dbReference type="EMBL" id="JOKQ01000005">
    <property type="protein sequence ID" value="KHN69668.1"/>
    <property type="molecule type" value="Genomic_DNA"/>
</dbReference>
<comment type="similarity">
    <text evidence="2">Belongs to the methyltransferase superfamily. Fibrillarin family.</text>
</comment>
<dbReference type="PANTHER" id="PTHR10335">
    <property type="entry name" value="RRNA 2-O-METHYLTRANSFERASE FIBRILLARIN"/>
    <property type="match status" value="1"/>
</dbReference>
<dbReference type="PANTHER" id="PTHR10335:SF17">
    <property type="entry name" value="FIBRILLARIN"/>
    <property type="match status" value="1"/>
</dbReference>
<evidence type="ECO:0000256" key="14">
    <source>
        <dbReference type="ARBA" id="ARBA00055431"/>
    </source>
</evidence>
<protein>
    <recommendedName>
        <fullName evidence="3">rRNA 2'-O-methyltransferase fibrillarin</fullName>
    </recommendedName>
    <alternativeName>
        <fullName evidence="12">Histone-glutamine methyltransferase</fullName>
    </alternativeName>
</protein>
<keyword evidence="17" id="KW-1185">Reference proteome</keyword>
<dbReference type="AlphaFoldDB" id="A0A0B2UJY7"/>
<dbReference type="HOGENOM" id="CLU_059055_1_0_1"/>
<evidence type="ECO:0000256" key="12">
    <source>
        <dbReference type="ARBA" id="ARBA00032245"/>
    </source>
</evidence>
<dbReference type="RefSeq" id="XP_014563710.1">
    <property type="nucleotide sequence ID" value="XM_014708224.1"/>
</dbReference>
<dbReference type="GO" id="GO:0031428">
    <property type="term" value="C:box C/D methylation guide snoRNP complex"/>
    <property type="evidence" value="ECO:0007669"/>
    <property type="project" value="TreeGrafter"/>
</dbReference>
<keyword evidence="9" id="KW-0694">RNA-binding</keyword>
<keyword evidence="7" id="KW-0808">Transferase</keyword>
<dbReference type="SUPFAM" id="SSF53335">
    <property type="entry name" value="S-adenosyl-L-methionine-dependent methyltransferases"/>
    <property type="match status" value="1"/>
</dbReference>
<dbReference type="PRINTS" id="PR00052">
    <property type="entry name" value="FIBRILLARIN"/>
</dbReference>
<evidence type="ECO:0000256" key="9">
    <source>
        <dbReference type="ARBA" id="ARBA00022884"/>
    </source>
</evidence>
<dbReference type="Proteomes" id="UP000031056">
    <property type="component" value="Unassembled WGS sequence"/>
</dbReference>
<keyword evidence="4" id="KW-0488">Methylation</keyword>
<dbReference type="STRING" id="1354746.A0A0B2UJY7"/>
<dbReference type="PIRSF" id="PIRSF006540">
    <property type="entry name" value="Nop17p"/>
    <property type="match status" value="1"/>
</dbReference>
<evidence type="ECO:0000256" key="4">
    <source>
        <dbReference type="ARBA" id="ARBA00022481"/>
    </source>
</evidence>
<keyword evidence="6" id="KW-0489">Methyltransferase</keyword>
<evidence type="ECO:0000256" key="10">
    <source>
        <dbReference type="ARBA" id="ARBA00023242"/>
    </source>
</evidence>
<evidence type="ECO:0000256" key="1">
    <source>
        <dbReference type="ARBA" id="ARBA00004604"/>
    </source>
</evidence>
<dbReference type="SMART" id="SM01206">
    <property type="entry name" value="Fibrillarin"/>
    <property type="match status" value="1"/>
</dbReference>
<sequence>MKNVNRNTRFDGKKNDKMSSKGRVNRKDMRGKDRMQNKKKGSAVKGGDKKVLVEAHPRFAGVYISRGKEDLLLTKNMVPGVSVYGEKRVVVECDGEKVEYRMWNAYRSKLAAGIVCGVKDIHIGPGSKVLYLGASSGTTVSHVSDIVGKEGVVYAVEFSERSGRDLVNMCMKRTNVVPIIEDARHPSRYRMLVPMVDCIFSDVSQPDQTRIVGLNAQYFLKESGGIDVSIKANCVNSAVPAETVFADEVNVLRKCGIKPKEQITLDPFEKDHAVIVGIFKSSKSSEK</sequence>
<feature type="region of interest" description="Disordered" evidence="15">
    <location>
        <begin position="1"/>
        <end position="47"/>
    </location>
</feature>
<feature type="compositionally biased region" description="Basic and acidic residues" evidence="15">
    <location>
        <begin position="8"/>
        <end position="36"/>
    </location>
</feature>
<evidence type="ECO:0000256" key="8">
    <source>
        <dbReference type="ARBA" id="ARBA00022691"/>
    </source>
</evidence>
<dbReference type="Gene3D" id="3.40.50.150">
    <property type="entry name" value="Vaccinia Virus protein VP39"/>
    <property type="match status" value="1"/>
</dbReference>
<comment type="catalytic activity">
    <reaction evidence="13">
        <text>L-glutaminyl-[histone H2A] + S-adenosyl-L-methionine = N(5)-methyl-L-glutaminyl-[histone H2A] + S-adenosyl-L-homocysteine + H(+)</text>
        <dbReference type="Rhea" id="RHEA:50904"/>
        <dbReference type="Rhea" id="RHEA-COMP:12837"/>
        <dbReference type="Rhea" id="RHEA-COMP:12839"/>
        <dbReference type="ChEBI" id="CHEBI:15378"/>
        <dbReference type="ChEBI" id="CHEBI:30011"/>
        <dbReference type="ChEBI" id="CHEBI:57856"/>
        <dbReference type="ChEBI" id="CHEBI:59789"/>
        <dbReference type="ChEBI" id="CHEBI:61891"/>
    </reaction>
</comment>
<evidence type="ECO:0000256" key="2">
    <source>
        <dbReference type="ARBA" id="ARBA00010632"/>
    </source>
</evidence>
<dbReference type="InterPro" id="IPR000692">
    <property type="entry name" value="Fibrillarin"/>
</dbReference>
<evidence type="ECO:0000256" key="13">
    <source>
        <dbReference type="ARBA" id="ARBA00047568"/>
    </source>
</evidence>
<dbReference type="VEuPathDB" id="MicrosporidiaDB:M896_050750"/>
<dbReference type="PROSITE" id="PS00566">
    <property type="entry name" value="FIBRILLARIN"/>
    <property type="match status" value="1"/>
</dbReference>
<evidence type="ECO:0000313" key="16">
    <source>
        <dbReference type="EMBL" id="KHN69668.1"/>
    </source>
</evidence>
<dbReference type="InParanoid" id="A0A0B2UJY7"/>
<evidence type="ECO:0000313" key="17">
    <source>
        <dbReference type="Proteomes" id="UP000031056"/>
    </source>
</evidence>
<dbReference type="GO" id="GO:0003723">
    <property type="term" value="F:RNA binding"/>
    <property type="evidence" value="ECO:0007669"/>
    <property type="project" value="UniProtKB-KW"/>
</dbReference>
<keyword evidence="11" id="KW-0687">Ribonucleoprotein</keyword>
<evidence type="ECO:0000256" key="3">
    <source>
        <dbReference type="ARBA" id="ARBA00015190"/>
    </source>
</evidence>
<accession>A0A0B2UJY7</accession>
<organism evidence="16 17">
    <name type="scientific">Ordospora colligata OC4</name>
    <dbReference type="NCBI Taxonomy" id="1354746"/>
    <lineage>
        <taxon>Eukaryota</taxon>
        <taxon>Fungi</taxon>
        <taxon>Fungi incertae sedis</taxon>
        <taxon>Microsporidia</taxon>
        <taxon>Ordosporidae</taxon>
        <taxon>Ordospora</taxon>
    </lineage>
</organism>
<dbReference type="FunFam" id="3.30.200.20:FF:000386">
    <property type="entry name" value="Fibrillarin, putative"/>
    <property type="match status" value="1"/>
</dbReference>
<comment type="function">
    <text evidence="14">S-adenosyl-L-methionine-dependent methyltransferase that has the ability to methylate both RNAs and proteins. Involved in pre-rRNA processing. Utilizes the methyl donor S-adenosyl-L-methionine to catalyze the site-specific 2'-hydroxyl methylation of ribose moieties in pre-ribosomal RNA. Site specificity is provided by a guide RNA that base pairs with the substrate. Methylation occurs at a characteristic distance from the sequence involved in base pairing with the guide RNA. Also acts as a protein methyltransferase by mediating methylation of 'Gln-105' of histone H2A (H2AQ105me), a modification that impairs binding of the FACT complex and is specifically present at 35S ribosomal DNA locus.</text>
</comment>
<dbReference type="Gene3D" id="3.30.200.20">
    <property type="entry name" value="Phosphorylase Kinase, domain 1"/>
    <property type="match status" value="1"/>
</dbReference>
<evidence type="ECO:0000256" key="5">
    <source>
        <dbReference type="ARBA" id="ARBA00022552"/>
    </source>
</evidence>
<keyword evidence="5" id="KW-0698">rRNA processing</keyword>
<reference evidence="16 17" key="1">
    <citation type="journal article" date="2014" name="MBio">
        <title>The Ordospora colligata genome; evolution of extreme reduction in microsporidia and host-to-parasite horizontal gene transfer.</title>
        <authorList>
            <person name="Pombert J.-F."/>
            <person name="Haag K.L."/>
            <person name="Beidas S."/>
            <person name="Ebert D."/>
            <person name="Keeling P.J."/>
        </authorList>
    </citation>
    <scope>NUCLEOTIDE SEQUENCE [LARGE SCALE GENOMIC DNA]</scope>
    <source>
        <strain evidence="16 17">OC4</strain>
    </source>
</reference>
<evidence type="ECO:0000256" key="7">
    <source>
        <dbReference type="ARBA" id="ARBA00022679"/>
    </source>
</evidence>
<comment type="caution">
    <text evidence="16">The sequence shown here is derived from an EMBL/GenBank/DDBJ whole genome shotgun (WGS) entry which is preliminary data.</text>
</comment>
<comment type="subcellular location">
    <subcellularLocation>
        <location evidence="1">Nucleus</location>
        <location evidence="1">Nucleolus</location>
    </subcellularLocation>
</comment>
<dbReference type="NCBIfam" id="NF003276">
    <property type="entry name" value="PRK04266.1-2"/>
    <property type="match status" value="1"/>
</dbReference>
<dbReference type="GO" id="GO:1990259">
    <property type="term" value="F:histone H2AQ104 methyltransferase activity"/>
    <property type="evidence" value="ECO:0007669"/>
    <property type="project" value="TreeGrafter"/>
</dbReference>
<dbReference type="GO" id="GO:0008649">
    <property type="term" value="F:rRNA methyltransferase activity"/>
    <property type="evidence" value="ECO:0007669"/>
    <property type="project" value="TreeGrafter"/>
</dbReference>
<dbReference type="InterPro" id="IPR029063">
    <property type="entry name" value="SAM-dependent_MTases_sf"/>
</dbReference>
<gene>
    <name evidence="16" type="ORF">M896_050750</name>
</gene>
<dbReference type="HAMAP" id="MF_00351">
    <property type="entry name" value="RNA_methyltransf_FlpA"/>
    <property type="match status" value="1"/>
</dbReference>
<proteinExistence type="inferred from homology"/>
<dbReference type="Pfam" id="PF01269">
    <property type="entry name" value="Fibrillarin"/>
    <property type="match status" value="1"/>
</dbReference>
<evidence type="ECO:0000256" key="11">
    <source>
        <dbReference type="ARBA" id="ARBA00023274"/>
    </source>
</evidence>
<name>A0A0B2UJY7_9MICR</name>
<evidence type="ECO:0000256" key="6">
    <source>
        <dbReference type="ARBA" id="ARBA00022603"/>
    </source>
</evidence>
<keyword evidence="10" id="KW-0539">Nucleus</keyword>
<dbReference type="FunCoup" id="A0A0B2UJY7">
    <property type="interactions" value="213"/>
</dbReference>
<keyword evidence="8" id="KW-0949">S-adenosyl-L-methionine</keyword>
<dbReference type="GO" id="GO:0032040">
    <property type="term" value="C:small-subunit processome"/>
    <property type="evidence" value="ECO:0007669"/>
    <property type="project" value="TreeGrafter"/>
</dbReference>